<evidence type="ECO:0000256" key="5">
    <source>
        <dbReference type="ARBA" id="ARBA00022729"/>
    </source>
</evidence>
<dbReference type="Gene3D" id="2.170.130.10">
    <property type="entry name" value="TonB-dependent receptor, plug domain"/>
    <property type="match status" value="1"/>
</dbReference>
<dbReference type="InterPro" id="IPR012910">
    <property type="entry name" value="Plug_dom"/>
</dbReference>
<evidence type="ECO:0000256" key="9">
    <source>
        <dbReference type="ARBA" id="ARBA00023237"/>
    </source>
</evidence>
<organism evidence="16 17">
    <name type="scientific">Marisediminitalea aggregata</name>
    <dbReference type="NCBI Taxonomy" id="634436"/>
    <lineage>
        <taxon>Bacteria</taxon>
        <taxon>Pseudomonadati</taxon>
        <taxon>Pseudomonadota</taxon>
        <taxon>Gammaproteobacteria</taxon>
        <taxon>Alteromonadales</taxon>
        <taxon>Alteromonadaceae</taxon>
        <taxon>Marisediminitalea</taxon>
    </lineage>
</organism>
<evidence type="ECO:0000256" key="12">
    <source>
        <dbReference type="RuleBase" id="RU003357"/>
    </source>
</evidence>
<dbReference type="Proteomes" id="UP000184520">
    <property type="component" value="Unassembled WGS sequence"/>
</dbReference>
<dbReference type="GO" id="GO:0006811">
    <property type="term" value="P:monoatomic ion transport"/>
    <property type="evidence" value="ECO:0007669"/>
    <property type="project" value="UniProtKB-KW"/>
</dbReference>
<dbReference type="InterPro" id="IPR010916">
    <property type="entry name" value="TonB_box_CS"/>
</dbReference>
<evidence type="ECO:0000256" key="13">
    <source>
        <dbReference type="SAM" id="SignalP"/>
    </source>
</evidence>
<evidence type="ECO:0000256" key="1">
    <source>
        <dbReference type="ARBA" id="ARBA00004571"/>
    </source>
</evidence>
<keyword evidence="7 11" id="KW-0798">TonB box</keyword>
<evidence type="ECO:0000313" key="16">
    <source>
        <dbReference type="EMBL" id="SHG20132.1"/>
    </source>
</evidence>
<proteinExistence type="inferred from homology"/>
<evidence type="ECO:0000259" key="15">
    <source>
        <dbReference type="Pfam" id="PF07715"/>
    </source>
</evidence>
<evidence type="ECO:0000256" key="3">
    <source>
        <dbReference type="ARBA" id="ARBA00022452"/>
    </source>
</evidence>
<evidence type="ECO:0000256" key="8">
    <source>
        <dbReference type="ARBA" id="ARBA00023136"/>
    </source>
</evidence>
<keyword evidence="2 10" id="KW-0813">Transport</keyword>
<evidence type="ECO:0000256" key="10">
    <source>
        <dbReference type="PROSITE-ProRule" id="PRU01360"/>
    </source>
</evidence>
<evidence type="ECO:0000313" key="17">
    <source>
        <dbReference type="Proteomes" id="UP000184520"/>
    </source>
</evidence>
<dbReference type="InterPro" id="IPR000531">
    <property type="entry name" value="Beta-barrel_TonB"/>
</dbReference>
<dbReference type="OrthoDB" id="9764669at2"/>
<dbReference type="STRING" id="634436.SAMN05216361_1648"/>
<evidence type="ECO:0000256" key="2">
    <source>
        <dbReference type="ARBA" id="ARBA00022448"/>
    </source>
</evidence>
<dbReference type="Gene3D" id="2.40.170.20">
    <property type="entry name" value="TonB-dependent receptor, beta-barrel domain"/>
    <property type="match status" value="1"/>
</dbReference>
<protein>
    <submittedName>
        <fullName evidence="16">Vitamin B12 transporter</fullName>
    </submittedName>
</protein>
<keyword evidence="4 10" id="KW-0812">Transmembrane</keyword>
<dbReference type="Pfam" id="PF07715">
    <property type="entry name" value="Plug"/>
    <property type="match status" value="1"/>
</dbReference>
<feature type="domain" description="TonB-dependent receptor-like beta-barrel" evidence="14">
    <location>
        <begin position="208"/>
        <end position="610"/>
    </location>
</feature>
<dbReference type="PROSITE" id="PS52016">
    <property type="entry name" value="TONB_DEPENDENT_REC_3"/>
    <property type="match status" value="1"/>
</dbReference>
<evidence type="ECO:0000259" key="14">
    <source>
        <dbReference type="Pfam" id="PF00593"/>
    </source>
</evidence>
<evidence type="ECO:0000256" key="4">
    <source>
        <dbReference type="ARBA" id="ARBA00022692"/>
    </source>
</evidence>
<comment type="similarity">
    <text evidence="10 12">Belongs to the TonB-dependent receptor family.</text>
</comment>
<dbReference type="InterPro" id="IPR039426">
    <property type="entry name" value="TonB-dep_rcpt-like"/>
</dbReference>
<dbReference type="InterPro" id="IPR036942">
    <property type="entry name" value="Beta-barrel_TonB_sf"/>
</dbReference>
<comment type="subcellular location">
    <subcellularLocation>
        <location evidence="1 10">Cell outer membrane</location>
        <topology evidence="1 10">Multi-pass membrane protein</topology>
    </subcellularLocation>
</comment>
<keyword evidence="5 13" id="KW-0732">Signal</keyword>
<dbReference type="InterPro" id="IPR037066">
    <property type="entry name" value="Plug_dom_sf"/>
</dbReference>
<dbReference type="EMBL" id="FQWD01000002">
    <property type="protein sequence ID" value="SHG20132.1"/>
    <property type="molecule type" value="Genomic_DNA"/>
</dbReference>
<evidence type="ECO:0000256" key="11">
    <source>
        <dbReference type="PROSITE-ProRule" id="PRU10143"/>
    </source>
</evidence>
<dbReference type="PANTHER" id="PTHR30069">
    <property type="entry name" value="TONB-DEPENDENT OUTER MEMBRANE RECEPTOR"/>
    <property type="match status" value="1"/>
</dbReference>
<dbReference type="AlphaFoldDB" id="A0A1M5HW96"/>
<accession>A0A1M5HW96</accession>
<feature type="short sequence motif" description="TonB box" evidence="11">
    <location>
        <begin position="31"/>
        <end position="37"/>
    </location>
</feature>
<dbReference type="SUPFAM" id="SSF56935">
    <property type="entry name" value="Porins"/>
    <property type="match status" value="1"/>
</dbReference>
<dbReference type="PANTHER" id="PTHR30069:SF53">
    <property type="entry name" value="COLICIN I RECEPTOR-RELATED"/>
    <property type="match status" value="1"/>
</dbReference>
<keyword evidence="9 10" id="KW-0998">Cell outer membrane</keyword>
<dbReference type="Pfam" id="PF00593">
    <property type="entry name" value="TonB_dep_Rec_b-barrel"/>
    <property type="match status" value="1"/>
</dbReference>
<sequence>MTIRTLSYAVAIACSAGFSAAAAAQSNSVETITVTGSRSPIAIDKLAASVTVLTEQEIQASGATQVTDLLRGLPGISISQSGSPGSLTELRLRGSETNHLLVLIDGVVANDISQGSLFDFAHLTAANIVRIELHRGAQSALWGSGAVAGVLSITTSAANQSDSTVSLTAGAGNADTYRASASASHRGEHMQANVSASIFDTAGDNVSRTGNERDGYENTALNAGIQWQPAAQHNLDAKVRYVDYTNEYDGTDYVTTGLPADADNVTDGEQFTTQLNWQYQDSDLPYRSLVSVQYNRNENNNTTSGADAGGTLGERKQFTWTQFVSFGDTTLAVGSEFLRREFEQSGPIGWDDPNYRGEDSTSSVFAELTGLGTDKLDTQFSLRYDDNERFSRAWSYRAGARYAVTRNIKVFASVGQAVKTPSFTELYGYYPSTFIGNPALLPEQSQEVELGADIILPANVTLQLSVFSTRLEDEILGFVYDANSGMYTAQNASEKSRRDGFEASAQWRSDDVSLTAHYSYLDASQGDGTAQTVELRRPNHTGSITAAYSFPVQGLSAYIKAAYTGTRLDTFYPPWPATAQTLNLAPYWLTTVNVDYKIDSDWQVGLRVDNALDESFEDIVGYQGSNRRILAHTRYSF</sequence>
<keyword evidence="6" id="KW-0406">Ion transport</keyword>
<evidence type="ECO:0000256" key="7">
    <source>
        <dbReference type="ARBA" id="ARBA00023077"/>
    </source>
</evidence>
<evidence type="ECO:0000256" key="6">
    <source>
        <dbReference type="ARBA" id="ARBA00023065"/>
    </source>
</evidence>
<feature type="chain" id="PRO_5012386673" evidence="13">
    <location>
        <begin position="24"/>
        <end position="637"/>
    </location>
</feature>
<gene>
    <name evidence="16" type="ORF">SAMN05216361_1648</name>
</gene>
<feature type="signal peptide" evidence="13">
    <location>
        <begin position="1"/>
        <end position="23"/>
    </location>
</feature>
<feature type="domain" description="TonB-dependent receptor plug" evidence="15">
    <location>
        <begin position="45"/>
        <end position="150"/>
    </location>
</feature>
<dbReference type="GO" id="GO:0015889">
    <property type="term" value="P:cobalamin transport"/>
    <property type="evidence" value="ECO:0007669"/>
    <property type="project" value="TreeGrafter"/>
</dbReference>
<dbReference type="CDD" id="cd01347">
    <property type="entry name" value="ligand_gated_channel"/>
    <property type="match status" value="1"/>
</dbReference>
<reference evidence="17" key="1">
    <citation type="submission" date="2016-11" db="EMBL/GenBank/DDBJ databases">
        <authorList>
            <person name="Varghese N."/>
            <person name="Submissions S."/>
        </authorList>
    </citation>
    <scope>NUCLEOTIDE SEQUENCE [LARGE SCALE GENOMIC DNA]</scope>
    <source>
        <strain evidence="17">CGMCC 1.8995</strain>
    </source>
</reference>
<keyword evidence="8 10" id="KW-0472">Membrane</keyword>
<keyword evidence="17" id="KW-1185">Reference proteome</keyword>
<dbReference type="GO" id="GO:0009279">
    <property type="term" value="C:cell outer membrane"/>
    <property type="evidence" value="ECO:0007669"/>
    <property type="project" value="UniProtKB-SubCell"/>
</dbReference>
<dbReference type="RefSeq" id="WP_073320569.1">
    <property type="nucleotide sequence ID" value="NZ_FQWD01000002.1"/>
</dbReference>
<dbReference type="PROSITE" id="PS00430">
    <property type="entry name" value="TONB_DEPENDENT_REC_1"/>
    <property type="match status" value="1"/>
</dbReference>
<name>A0A1M5HW96_9ALTE</name>
<keyword evidence="3 10" id="KW-1134">Transmembrane beta strand</keyword>